<proteinExistence type="predicted"/>
<evidence type="ECO:0000256" key="1">
    <source>
        <dbReference type="SAM" id="MobiDB-lite"/>
    </source>
</evidence>
<comment type="caution">
    <text evidence="2">The sequence shown here is derived from an EMBL/GenBank/DDBJ whole genome shotgun (WGS) entry which is preliminary data.</text>
</comment>
<dbReference type="EMBL" id="JANPWB010000009">
    <property type="protein sequence ID" value="KAJ1153485.1"/>
    <property type="molecule type" value="Genomic_DNA"/>
</dbReference>
<feature type="region of interest" description="Disordered" evidence="1">
    <location>
        <begin position="48"/>
        <end position="102"/>
    </location>
</feature>
<feature type="compositionally biased region" description="Basic residues" evidence="1">
    <location>
        <begin position="56"/>
        <end position="65"/>
    </location>
</feature>
<organism evidence="2 3">
    <name type="scientific">Pleurodeles waltl</name>
    <name type="common">Iberian ribbed newt</name>
    <dbReference type="NCBI Taxonomy" id="8319"/>
    <lineage>
        <taxon>Eukaryota</taxon>
        <taxon>Metazoa</taxon>
        <taxon>Chordata</taxon>
        <taxon>Craniata</taxon>
        <taxon>Vertebrata</taxon>
        <taxon>Euteleostomi</taxon>
        <taxon>Amphibia</taxon>
        <taxon>Batrachia</taxon>
        <taxon>Caudata</taxon>
        <taxon>Salamandroidea</taxon>
        <taxon>Salamandridae</taxon>
        <taxon>Pleurodelinae</taxon>
        <taxon>Pleurodeles</taxon>
    </lineage>
</organism>
<dbReference type="Proteomes" id="UP001066276">
    <property type="component" value="Chromosome 5"/>
</dbReference>
<dbReference type="AlphaFoldDB" id="A0AAV7RRI8"/>
<keyword evidence="3" id="KW-1185">Reference proteome</keyword>
<gene>
    <name evidence="2" type="ORF">NDU88_006244</name>
</gene>
<reference evidence="2" key="1">
    <citation type="journal article" date="2022" name="bioRxiv">
        <title>Sequencing and chromosome-scale assembly of the giantPleurodeles waltlgenome.</title>
        <authorList>
            <person name="Brown T."/>
            <person name="Elewa A."/>
            <person name="Iarovenko S."/>
            <person name="Subramanian E."/>
            <person name="Araus A.J."/>
            <person name="Petzold A."/>
            <person name="Susuki M."/>
            <person name="Suzuki K.-i.T."/>
            <person name="Hayashi T."/>
            <person name="Toyoda A."/>
            <person name="Oliveira C."/>
            <person name="Osipova E."/>
            <person name="Leigh N.D."/>
            <person name="Simon A."/>
            <person name="Yun M.H."/>
        </authorList>
    </citation>
    <scope>NUCLEOTIDE SEQUENCE</scope>
    <source>
        <strain evidence="2">20211129_DDA</strain>
        <tissue evidence="2">Liver</tissue>
    </source>
</reference>
<evidence type="ECO:0000313" key="2">
    <source>
        <dbReference type="EMBL" id="KAJ1153485.1"/>
    </source>
</evidence>
<sequence length="102" mass="11118">MSLAPAACWHDVEVRQCLQGKTRMGVEEEPMKRVRADLGFGACEVVVPSLSSQQRRAPKKFPRGHRGVERPRAGPRSEGSTATGRGVRPGEQLPSDDAQRPA</sequence>
<protein>
    <submittedName>
        <fullName evidence="2">Uncharacterized protein</fullName>
    </submittedName>
</protein>
<accession>A0AAV7RRI8</accession>
<name>A0AAV7RRI8_PLEWA</name>
<evidence type="ECO:0000313" key="3">
    <source>
        <dbReference type="Proteomes" id="UP001066276"/>
    </source>
</evidence>